<feature type="domain" description="Glycosyltransferase 2-like" evidence="6">
    <location>
        <begin position="4"/>
        <end position="105"/>
    </location>
</feature>
<keyword evidence="8" id="KW-1185">Reference proteome</keyword>
<organism evidence="7 8">
    <name type="scientific">Desulfomicrobium apsheronum</name>
    <dbReference type="NCBI Taxonomy" id="52560"/>
    <lineage>
        <taxon>Bacteria</taxon>
        <taxon>Pseudomonadati</taxon>
        <taxon>Thermodesulfobacteriota</taxon>
        <taxon>Desulfovibrionia</taxon>
        <taxon>Desulfovibrionales</taxon>
        <taxon>Desulfomicrobiaceae</taxon>
        <taxon>Desulfomicrobium</taxon>
    </lineage>
</organism>
<gene>
    <name evidence="7" type="ORF">SAMN04488082_10484</name>
</gene>
<dbReference type="NCBIfam" id="TIGR04283">
    <property type="entry name" value="glyco_like_mftF"/>
    <property type="match status" value="1"/>
</dbReference>
<evidence type="ECO:0000256" key="5">
    <source>
        <dbReference type="ARBA" id="ARBA00023136"/>
    </source>
</evidence>
<dbReference type="GO" id="GO:0005886">
    <property type="term" value="C:plasma membrane"/>
    <property type="evidence" value="ECO:0007669"/>
    <property type="project" value="UniProtKB-SubCell"/>
</dbReference>
<dbReference type="AlphaFoldDB" id="A0A1I3S9S2"/>
<keyword evidence="5" id="KW-0472">Membrane</keyword>
<evidence type="ECO:0000313" key="8">
    <source>
        <dbReference type="Proteomes" id="UP000198635"/>
    </source>
</evidence>
<dbReference type="InterPro" id="IPR029044">
    <property type="entry name" value="Nucleotide-diphossugar_trans"/>
</dbReference>
<accession>A0A1I3S9S2</accession>
<dbReference type="GO" id="GO:0016757">
    <property type="term" value="F:glycosyltransferase activity"/>
    <property type="evidence" value="ECO:0007669"/>
    <property type="project" value="UniProtKB-KW"/>
</dbReference>
<reference evidence="8" key="1">
    <citation type="submission" date="2016-10" db="EMBL/GenBank/DDBJ databases">
        <authorList>
            <person name="Varghese N."/>
            <person name="Submissions S."/>
        </authorList>
    </citation>
    <scope>NUCLEOTIDE SEQUENCE [LARGE SCALE GENOMIC DNA]</scope>
    <source>
        <strain evidence="8">DSM 5918</strain>
    </source>
</reference>
<keyword evidence="3" id="KW-0328">Glycosyltransferase</keyword>
<proteinExistence type="predicted"/>
<sequence length="233" mass="26023">MKISVVIPVYREEGIVAFLEDLLRRTQIERTSDEVEITVVDGAPEADTLARIGDMPVSRLSSPPGRGAQLNRGALASGGEVLLFLHADTILPENAFSLIRQTLHDKSVSGGAFSLSYVPRTPGLSFITALANLRSRRTRVPYGDQAIFVRRSVFEELNGLLPIPIMEDLEFMTRLRRHGHNIRILAMPVRTSARRQLHEGILRCTLRNLCLRLLYHCGIPPRILAGLYRRHGG</sequence>
<dbReference type="Pfam" id="PF00535">
    <property type="entry name" value="Glycos_transf_2"/>
    <property type="match status" value="1"/>
</dbReference>
<dbReference type="InterPro" id="IPR001173">
    <property type="entry name" value="Glyco_trans_2-like"/>
</dbReference>
<dbReference type="PANTHER" id="PTHR43646:SF2">
    <property type="entry name" value="GLYCOSYLTRANSFERASE 2-LIKE DOMAIN-CONTAINING PROTEIN"/>
    <property type="match status" value="1"/>
</dbReference>
<evidence type="ECO:0000256" key="3">
    <source>
        <dbReference type="ARBA" id="ARBA00022676"/>
    </source>
</evidence>
<dbReference type="SUPFAM" id="SSF53448">
    <property type="entry name" value="Nucleotide-diphospho-sugar transferases"/>
    <property type="match status" value="1"/>
</dbReference>
<comment type="subcellular location">
    <subcellularLocation>
        <location evidence="1">Cell membrane</location>
    </subcellularLocation>
</comment>
<dbReference type="Gene3D" id="3.90.550.10">
    <property type="entry name" value="Spore Coat Polysaccharide Biosynthesis Protein SpsA, Chain A"/>
    <property type="match status" value="1"/>
</dbReference>
<evidence type="ECO:0000256" key="2">
    <source>
        <dbReference type="ARBA" id="ARBA00022475"/>
    </source>
</evidence>
<dbReference type="EMBL" id="FORX01000004">
    <property type="protein sequence ID" value="SFJ55564.1"/>
    <property type="molecule type" value="Genomic_DNA"/>
</dbReference>
<dbReference type="CDD" id="cd02522">
    <property type="entry name" value="GT_2_like_a"/>
    <property type="match status" value="1"/>
</dbReference>
<dbReference type="Proteomes" id="UP000198635">
    <property type="component" value="Unassembled WGS sequence"/>
</dbReference>
<evidence type="ECO:0000313" key="7">
    <source>
        <dbReference type="EMBL" id="SFJ55564.1"/>
    </source>
</evidence>
<dbReference type="PANTHER" id="PTHR43646">
    <property type="entry name" value="GLYCOSYLTRANSFERASE"/>
    <property type="match status" value="1"/>
</dbReference>
<dbReference type="RefSeq" id="WP_092373202.1">
    <property type="nucleotide sequence ID" value="NZ_FORX01000004.1"/>
</dbReference>
<evidence type="ECO:0000256" key="4">
    <source>
        <dbReference type="ARBA" id="ARBA00022679"/>
    </source>
</evidence>
<keyword evidence="2" id="KW-1003">Cell membrane</keyword>
<dbReference type="InterPro" id="IPR026461">
    <property type="entry name" value="Trfase_2_rSAM/seldom_assoc"/>
</dbReference>
<dbReference type="OrthoDB" id="5291101at2"/>
<keyword evidence="4 7" id="KW-0808">Transferase</keyword>
<dbReference type="STRING" id="52560.SAMN04488082_10484"/>
<protein>
    <submittedName>
        <fullName evidence="7">Transferase 2, rSAM/selenodomain-associated</fullName>
    </submittedName>
</protein>
<evidence type="ECO:0000259" key="6">
    <source>
        <dbReference type="Pfam" id="PF00535"/>
    </source>
</evidence>
<name>A0A1I3S9S2_9BACT</name>
<evidence type="ECO:0000256" key="1">
    <source>
        <dbReference type="ARBA" id="ARBA00004236"/>
    </source>
</evidence>